<keyword evidence="1" id="KW-0812">Transmembrane</keyword>
<reference evidence="2 3" key="1">
    <citation type="submission" date="2011-04" db="EMBL/GenBank/DDBJ databases">
        <authorList>
            <person name="Muzny D."/>
            <person name="Qin X."/>
            <person name="Deng J."/>
            <person name="Jiang H."/>
            <person name="Liu Y."/>
            <person name="Qu J."/>
            <person name="Song X.-Z."/>
            <person name="Zhang L."/>
            <person name="Thornton R."/>
            <person name="Coyle M."/>
            <person name="Francisco L."/>
            <person name="Jackson L."/>
            <person name="Javaid M."/>
            <person name="Korchina V."/>
            <person name="Kovar C."/>
            <person name="Mata R."/>
            <person name="Mathew T."/>
            <person name="Ngo R."/>
            <person name="Nguyen L."/>
            <person name="Nguyen N."/>
            <person name="Okwuonu G."/>
            <person name="Ongeri F."/>
            <person name="Pham C."/>
            <person name="Simmons D."/>
            <person name="Wilczek-Boney K."/>
            <person name="Hale W."/>
            <person name="Jakkamsetti A."/>
            <person name="Pham P."/>
            <person name="Ruth R."/>
            <person name="San Lucas F."/>
            <person name="Warren J."/>
            <person name="Zhang J."/>
            <person name="Zhao Z."/>
            <person name="Zhou C."/>
            <person name="Zhu D."/>
            <person name="Lee S."/>
            <person name="Bess C."/>
            <person name="Blankenburg K."/>
            <person name="Forbes L."/>
            <person name="Fu Q."/>
            <person name="Gubbala S."/>
            <person name="Hirani K."/>
            <person name="Jayaseelan J.C."/>
            <person name="Lara F."/>
            <person name="Munidasa M."/>
            <person name="Palculict T."/>
            <person name="Patil S."/>
            <person name="Pu L.-L."/>
            <person name="Saada N."/>
            <person name="Tang L."/>
            <person name="Weissenberger G."/>
            <person name="Zhu Y."/>
            <person name="Hemphill L."/>
            <person name="Shang Y."/>
            <person name="Youmans B."/>
            <person name="Ayvaz T."/>
            <person name="Ross M."/>
            <person name="Santibanez J."/>
            <person name="Aqrawi P."/>
            <person name="Gross S."/>
            <person name="Joshi V."/>
            <person name="Fowler G."/>
            <person name="Nazareth L."/>
            <person name="Reid J."/>
            <person name="Worley K."/>
            <person name="Petrosino J."/>
            <person name="Highlander S."/>
            <person name="Gibbs R."/>
        </authorList>
    </citation>
    <scope>NUCLEOTIDE SEQUENCE [LARGE SCALE GENOMIC DNA]</scope>
    <source>
        <strain evidence="2 3">DSM 2778</strain>
    </source>
</reference>
<keyword evidence="1" id="KW-1133">Transmembrane helix</keyword>
<evidence type="ECO:0000256" key="1">
    <source>
        <dbReference type="SAM" id="Phobius"/>
    </source>
</evidence>
<keyword evidence="3" id="KW-1185">Reference proteome</keyword>
<dbReference type="AlphaFoldDB" id="F5RKL8"/>
<evidence type="ECO:0008006" key="4">
    <source>
        <dbReference type="Google" id="ProtNLM"/>
    </source>
</evidence>
<gene>
    <name evidence="2" type="ORF">HMPREF9081_0803</name>
</gene>
<comment type="caution">
    <text evidence="2">The sequence shown here is derived from an EMBL/GenBank/DDBJ whole genome shotgun (WGS) entry which is preliminary data.</text>
</comment>
<dbReference type="OrthoDB" id="1666904at2"/>
<sequence length="128" mass="14242">MRSDGESGWILLEAVLLGLIALATAAVLGIFARTALLEEHAAARMEAALLARAQFSVMEAELDQGTEPLSAATQINSNDRSYQIERTITRAGEFYDVSLRISWQILGQEEQVDFVRRLRQHVRVETTP</sequence>
<accession>F5RKL8</accession>
<feature type="transmembrane region" description="Helical" evidence="1">
    <location>
        <begin position="15"/>
        <end position="36"/>
    </location>
</feature>
<dbReference type="RefSeq" id="WP_006305681.1">
    <property type="nucleotide sequence ID" value="NZ_GL892076.1"/>
</dbReference>
<proteinExistence type="predicted"/>
<dbReference type="eggNOG" id="ENOG50342VY">
    <property type="taxonomic scope" value="Bacteria"/>
</dbReference>
<evidence type="ECO:0000313" key="2">
    <source>
        <dbReference type="EMBL" id="EGK60946.1"/>
    </source>
</evidence>
<keyword evidence="1" id="KW-0472">Membrane</keyword>
<dbReference type="HOGENOM" id="CLU_1947320_0_0_9"/>
<protein>
    <recommendedName>
        <fullName evidence="4">Type II secretion system protein</fullName>
    </recommendedName>
</protein>
<dbReference type="STRING" id="888060.HMPREF9081_0803"/>
<evidence type="ECO:0000313" key="3">
    <source>
        <dbReference type="Proteomes" id="UP000004067"/>
    </source>
</evidence>
<name>F5RKL8_9FIRM</name>
<organism evidence="2 3">
    <name type="scientific">Centipeda periodontii DSM 2778</name>
    <dbReference type="NCBI Taxonomy" id="888060"/>
    <lineage>
        <taxon>Bacteria</taxon>
        <taxon>Bacillati</taxon>
        <taxon>Bacillota</taxon>
        <taxon>Negativicutes</taxon>
        <taxon>Selenomonadales</taxon>
        <taxon>Selenomonadaceae</taxon>
        <taxon>Centipeda</taxon>
    </lineage>
</organism>
<dbReference type="EMBL" id="AFHQ01000025">
    <property type="protein sequence ID" value="EGK60946.1"/>
    <property type="molecule type" value="Genomic_DNA"/>
</dbReference>
<dbReference type="Proteomes" id="UP000004067">
    <property type="component" value="Unassembled WGS sequence"/>
</dbReference>